<dbReference type="GO" id="GO:0042732">
    <property type="term" value="P:D-xylose metabolic process"/>
    <property type="evidence" value="ECO:0007669"/>
    <property type="project" value="UniProtKB-KW"/>
</dbReference>
<comment type="function">
    <text evidence="1">Transcriptional repressor of xylose-utilizing enzymes.</text>
</comment>
<evidence type="ECO:0000313" key="4">
    <source>
        <dbReference type="EMBL" id="GIO45874.1"/>
    </source>
</evidence>
<dbReference type="Pfam" id="PF00480">
    <property type="entry name" value="ROK"/>
    <property type="match status" value="1"/>
</dbReference>
<dbReference type="InterPro" id="IPR036390">
    <property type="entry name" value="WH_DNA-bd_sf"/>
</dbReference>
<dbReference type="InterPro" id="IPR043129">
    <property type="entry name" value="ATPase_NBD"/>
</dbReference>
<evidence type="ECO:0000256" key="1">
    <source>
        <dbReference type="ARBA" id="ARBA00002486"/>
    </source>
</evidence>
<dbReference type="PANTHER" id="PTHR18964:SF149">
    <property type="entry name" value="BIFUNCTIONAL UDP-N-ACETYLGLUCOSAMINE 2-EPIMERASE_N-ACETYLMANNOSAMINE KINASE"/>
    <property type="match status" value="1"/>
</dbReference>
<sequence>MQKHDQDYIKRKNRATVFEMIKNNPPLSRAEIARLTGMSPTTISRIVSDLFHLDFMHEIEQETSSVGRKAVLLQVNPRSVLSVGVEIDKTMIRIGVIDLDGRVIGSRTIERQKNEAAEATLGNIAAGINELIEAEDFDRRRIVGIGVGLPGIIDYASGTAVLSAQLGWKQTDIAGILKKLTGLEVAVDNELKVKSLAEHMYGAAKGSSRSVLIGFGSGVGSSLIIDGEIYRGESNSAGEIGHTVVDPGGILCECGKVGCLQTYIAEASLLEQSNKIKPIANLDELFQARRDGEFWAASIIDRAMTFIAVTISNIACMYNPDTVILTGKLVERFSEVREFIADKCMDQFVWEPLRGTFQIVYSAFENDGVVIGSGLLAQSRFLDISSQMEQVELIDN</sequence>
<evidence type="ECO:0000256" key="3">
    <source>
        <dbReference type="ARBA" id="ARBA00022629"/>
    </source>
</evidence>
<keyword evidence="3" id="KW-0859">Xylose metabolism</keyword>
<dbReference type="SUPFAM" id="SSF46785">
    <property type="entry name" value="Winged helix' DNA-binding domain"/>
    <property type="match status" value="1"/>
</dbReference>
<dbReference type="InterPro" id="IPR000600">
    <property type="entry name" value="ROK"/>
</dbReference>
<accession>A0A919Y7W5</accession>
<comment type="similarity">
    <text evidence="2">Belongs to the ROK (NagC/XylR) family.</text>
</comment>
<keyword evidence="5" id="KW-1185">Reference proteome</keyword>
<dbReference type="Gene3D" id="1.10.10.10">
    <property type="entry name" value="Winged helix-like DNA-binding domain superfamily/Winged helix DNA-binding domain"/>
    <property type="match status" value="1"/>
</dbReference>
<protein>
    <submittedName>
        <fullName evidence="4">Transcriptional regulator</fullName>
    </submittedName>
</protein>
<comment type="caution">
    <text evidence="4">The sequence shown here is derived from an EMBL/GenBank/DDBJ whole genome shotgun (WGS) entry which is preliminary data.</text>
</comment>
<dbReference type="Proteomes" id="UP000682811">
    <property type="component" value="Unassembled WGS sequence"/>
</dbReference>
<proteinExistence type="inferred from homology"/>
<dbReference type="AlphaFoldDB" id="A0A919Y7W5"/>
<dbReference type="Pfam" id="PF13412">
    <property type="entry name" value="HTH_24"/>
    <property type="match status" value="1"/>
</dbReference>
<dbReference type="RefSeq" id="WP_212976997.1">
    <property type="nucleotide sequence ID" value="NZ_AP025343.1"/>
</dbReference>
<keyword evidence="3" id="KW-0119">Carbohydrate metabolism</keyword>
<dbReference type="PANTHER" id="PTHR18964">
    <property type="entry name" value="ROK (REPRESSOR, ORF, KINASE) FAMILY"/>
    <property type="match status" value="1"/>
</dbReference>
<dbReference type="EMBL" id="BORT01000002">
    <property type="protein sequence ID" value="GIO45874.1"/>
    <property type="molecule type" value="Genomic_DNA"/>
</dbReference>
<dbReference type="InterPro" id="IPR036388">
    <property type="entry name" value="WH-like_DNA-bd_sf"/>
</dbReference>
<name>A0A919Y7W5_9BACL</name>
<evidence type="ECO:0000256" key="2">
    <source>
        <dbReference type="ARBA" id="ARBA00006479"/>
    </source>
</evidence>
<dbReference type="SUPFAM" id="SSF53067">
    <property type="entry name" value="Actin-like ATPase domain"/>
    <property type="match status" value="1"/>
</dbReference>
<organism evidence="4 5">
    <name type="scientific">Paenibacillus azoreducens</name>
    <dbReference type="NCBI Taxonomy" id="116718"/>
    <lineage>
        <taxon>Bacteria</taxon>
        <taxon>Bacillati</taxon>
        <taxon>Bacillota</taxon>
        <taxon>Bacilli</taxon>
        <taxon>Bacillales</taxon>
        <taxon>Paenibacillaceae</taxon>
        <taxon>Paenibacillus</taxon>
    </lineage>
</organism>
<gene>
    <name evidence="4" type="ORF">J34TS1_06390</name>
</gene>
<reference evidence="4 5" key="1">
    <citation type="submission" date="2021-03" db="EMBL/GenBank/DDBJ databases">
        <title>Antimicrobial resistance genes in bacteria isolated from Japanese honey, and their potential for conferring macrolide and lincosamide resistance in the American foulbrood pathogen Paenibacillus larvae.</title>
        <authorList>
            <person name="Okamoto M."/>
            <person name="Kumagai M."/>
            <person name="Kanamori H."/>
            <person name="Takamatsu D."/>
        </authorList>
    </citation>
    <scope>NUCLEOTIDE SEQUENCE [LARGE SCALE GENOMIC DNA]</scope>
    <source>
        <strain evidence="4 5">J34TS1</strain>
    </source>
</reference>
<evidence type="ECO:0000313" key="5">
    <source>
        <dbReference type="Proteomes" id="UP000682811"/>
    </source>
</evidence>
<dbReference type="Gene3D" id="3.30.420.40">
    <property type="match status" value="2"/>
</dbReference>